<reference evidence="1" key="1">
    <citation type="submission" date="2021-10" db="EMBL/GenBank/DDBJ databases">
        <title>Psilocybe cubensis genome.</title>
        <authorList>
            <person name="Mckernan K.J."/>
            <person name="Crawford S."/>
            <person name="Trippe A."/>
            <person name="Kane L.T."/>
            <person name="Mclaughlin S."/>
        </authorList>
    </citation>
    <scope>NUCLEOTIDE SEQUENCE</scope>
    <source>
        <strain evidence="1">MGC-MH-2018</strain>
    </source>
</reference>
<comment type="caution">
    <text evidence="1">The sequence shown here is derived from an EMBL/GenBank/DDBJ whole genome shotgun (WGS) entry which is preliminary data.</text>
</comment>
<proteinExistence type="predicted"/>
<evidence type="ECO:0000313" key="2">
    <source>
        <dbReference type="Proteomes" id="UP000664032"/>
    </source>
</evidence>
<organism evidence="1 2">
    <name type="scientific">Psilocybe cubensis</name>
    <name type="common">Psychedelic mushroom</name>
    <name type="synonym">Stropharia cubensis</name>
    <dbReference type="NCBI Taxonomy" id="181762"/>
    <lineage>
        <taxon>Eukaryota</taxon>
        <taxon>Fungi</taxon>
        <taxon>Dikarya</taxon>
        <taxon>Basidiomycota</taxon>
        <taxon>Agaricomycotina</taxon>
        <taxon>Agaricomycetes</taxon>
        <taxon>Agaricomycetidae</taxon>
        <taxon>Agaricales</taxon>
        <taxon>Agaricineae</taxon>
        <taxon>Strophariaceae</taxon>
        <taxon>Psilocybe</taxon>
    </lineage>
</organism>
<evidence type="ECO:0000313" key="1">
    <source>
        <dbReference type="EMBL" id="KAH9482445.1"/>
    </source>
</evidence>
<keyword evidence="2" id="KW-1185">Reference proteome</keyword>
<name>A0ACB8H3Z4_PSICU</name>
<gene>
    <name evidence="1" type="ORF">JR316_0004545</name>
</gene>
<sequence length="675" mass="75730">MLAQPSYIRMPKESRIGMLNSLLRITVRPLTTEPVPFRAHRNAVIDNGKATKPKSYKDLLVCTLRPNQLVQNISQDPLQTVPYRDIDSSESLQTHSVYHSKLSECLSSNFAKITQIPSSKSSEIYYRHLAAKQRGSPLWIPEPNSMLPVEYQKQGIGVGDVGILTDYGAFDYLFNILLPQDNPINPEDMPTDYFPLQPPLSLADIHGYSAFKTDSHLTSLTFESSASEGAILTMPCGCNSKDLRNIFRFRKYAVANAEKWYRYANEIRGRDAKNGDVRLVIGYDSTTAWGMAAFANLSEKRYSRLKFRPVGGNSLGRIYGWEYSGITMAEVKSGPDFYEIEKLRNLARGPDAEEAAVQKSVLVLRESTDDSRATTNFSSGSAGVSSNSGQSLDTCMQDDQEMSRDFSTFQHNSAFVSLPPTTLNIHPSQTINEFLLKERPNSKVAISDDHDWISVLEKNDRFLPPPQTLLDRIRKRYDIYEEEDMASLQPKILPELQTEEFQLVSLDLEGDSQSQPEKHPPFTDFQSTNILTPAQTVCKALPPSPSPFSKANNAPELTIAGASNAMKVFCKSFNWLPLRNLKKGDYQILKSGIPMWKLSVDGRGGHWVLILEANLRQDGLLNTRHALAITAEEIDGDINQMPMTAPRKDKLVQVTSVGMIVIRDDNVYKLPWGCW</sequence>
<dbReference type="Proteomes" id="UP000664032">
    <property type="component" value="Unassembled WGS sequence"/>
</dbReference>
<accession>A0ACB8H3Z4</accession>
<protein>
    <submittedName>
        <fullName evidence="1">Uncharacterized protein</fullName>
    </submittedName>
</protein>
<dbReference type="EMBL" id="JAFIQS020000004">
    <property type="protein sequence ID" value="KAH9482445.1"/>
    <property type="molecule type" value="Genomic_DNA"/>
</dbReference>